<keyword evidence="4" id="KW-1003">Cell membrane</keyword>
<evidence type="ECO:0000256" key="8">
    <source>
        <dbReference type="SAM" id="Phobius"/>
    </source>
</evidence>
<dbReference type="InterPro" id="IPR006043">
    <property type="entry name" value="NCS2"/>
</dbReference>
<dbReference type="GO" id="GO:0042907">
    <property type="term" value="F:xanthine transmembrane transporter activity"/>
    <property type="evidence" value="ECO:0007669"/>
    <property type="project" value="TreeGrafter"/>
</dbReference>
<dbReference type="PANTHER" id="PTHR42810:SF2">
    <property type="entry name" value="PURINE PERMEASE C1399.01C-RELATED"/>
    <property type="match status" value="1"/>
</dbReference>
<feature type="transmembrane region" description="Helical" evidence="8">
    <location>
        <begin position="142"/>
        <end position="160"/>
    </location>
</feature>
<dbReference type="InterPro" id="IPR006042">
    <property type="entry name" value="Xan_ur_permease"/>
</dbReference>
<evidence type="ECO:0000313" key="9">
    <source>
        <dbReference type="EMBL" id="MBF8438114.1"/>
    </source>
</evidence>
<feature type="transmembrane region" description="Helical" evidence="8">
    <location>
        <begin position="102"/>
        <end position="121"/>
    </location>
</feature>
<feature type="transmembrane region" description="Helical" evidence="8">
    <location>
        <begin position="198"/>
        <end position="218"/>
    </location>
</feature>
<dbReference type="EMBL" id="JADPIE010000010">
    <property type="protein sequence ID" value="MBF8438114.1"/>
    <property type="molecule type" value="Genomic_DNA"/>
</dbReference>
<keyword evidence="6 8" id="KW-1133">Transmembrane helix</keyword>
<evidence type="ECO:0000256" key="6">
    <source>
        <dbReference type="ARBA" id="ARBA00022989"/>
    </source>
</evidence>
<proteinExistence type="inferred from homology"/>
<evidence type="ECO:0000256" key="4">
    <source>
        <dbReference type="ARBA" id="ARBA00022475"/>
    </source>
</evidence>
<keyword evidence="10" id="KW-1185">Reference proteome</keyword>
<feature type="transmembrane region" description="Helical" evidence="8">
    <location>
        <begin position="328"/>
        <end position="351"/>
    </location>
</feature>
<feature type="transmembrane region" description="Helical" evidence="8">
    <location>
        <begin position="61"/>
        <end position="82"/>
    </location>
</feature>
<keyword evidence="5 8" id="KW-0812">Transmembrane</keyword>
<sequence>MSEVEKRTVNDNAYYKLEDRPPLHETIVLGFQHMLAMFVGIITPPLIIAGVAGLNAAETGFFVSMALIMSGVASFIQCYKVGPVGSGLLGVHGTSFTFVPMAIGAANAGGIPLVLGMALVTSPVEMIISRFVKQARKLFPPIVSGTVVTLIGLSLIEVGIRDFGGGAGAENFGAPINLMLGTFVLIVIILANRFGKGLVKVGSVAIGLVAGYIVAIPLGMVDFQAVADAGWFTAPRPLYFGLDFSWGHLLPWVLAYFITSIETIGDLTAIAETSGEPVTGEIHSNRLGAGMLADGIASAFAAIFNSMPNTTFSQNVGVIQITKVGSRVVGYAVAVILLLLGFIPKIGALVSVMPNPVLGGATLALFGMVATSGIRIITKKGLTDRKLFILSIALSFGLGINYMPEIVDQLPDLLSTVLESGVTVGALLAIGLNLLLPGSSME</sequence>
<evidence type="ECO:0000256" key="5">
    <source>
        <dbReference type="ARBA" id="ARBA00022692"/>
    </source>
</evidence>
<evidence type="ECO:0000256" key="1">
    <source>
        <dbReference type="ARBA" id="ARBA00004651"/>
    </source>
</evidence>
<comment type="similarity">
    <text evidence="2">Belongs to the nucleobase:cation symporter-2 (NCS2) (TC 2.A.40) family.</text>
</comment>
<organism evidence="9 10">
    <name type="scientific">Halonatronomonas betaini</name>
    <dbReference type="NCBI Taxonomy" id="2778430"/>
    <lineage>
        <taxon>Bacteria</taxon>
        <taxon>Bacillati</taxon>
        <taxon>Bacillota</taxon>
        <taxon>Clostridia</taxon>
        <taxon>Halanaerobiales</taxon>
        <taxon>Halarsenatibacteraceae</taxon>
        <taxon>Halonatronomonas</taxon>
    </lineage>
</organism>
<feature type="transmembrane region" description="Helical" evidence="8">
    <location>
        <begin position="31"/>
        <end position="54"/>
    </location>
</feature>
<dbReference type="Proteomes" id="UP000621436">
    <property type="component" value="Unassembled WGS sequence"/>
</dbReference>
<gene>
    <name evidence="9" type="ORF">I0Q91_13560</name>
</gene>
<name>A0A931AWQ7_9FIRM</name>
<evidence type="ECO:0000256" key="7">
    <source>
        <dbReference type="ARBA" id="ARBA00023136"/>
    </source>
</evidence>
<dbReference type="InterPro" id="IPR017588">
    <property type="entry name" value="UacT-like"/>
</dbReference>
<dbReference type="AlphaFoldDB" id="A0A931AWQ7"/>
<feature type="transmembrane region" description="Helical" evidence="8">
    <location>
        <begin position="387"/>
        <end position="404"/>
    </location>
</feature>
<keyword evidence="3" id="KW-0813">Transport</keyword>
<accession>A0A931AWQ7</accession>
<dbReference type="RefSeq" id="WP_270455214.1">
    <property type="nucleotide sequence ID" value="NZ_JADPIE010000010.1"/>
</dbReference>
<dbReference type="NCBIfam" id="TIGR03173">
    <property type="entry name" value="pbuX"/>
    <property type="match status" value="1"/>
</dbReference>
<comment type="caution">
    <text evidence="9">The sequence shown here is derived from an EMBL/GenBank/DDBJ whole genome shotgun (WGS) entry which is preliminary data.</text>
</comment>
<evidence type="ECO:0000256" key="2">
    <source>
        <dbReference type="ARBA" id="ARBA00008821"/>
    </source>
</evidence>
<evidence type="ECO:0000313" key="10">
    <source>
        <dbReference type="Proteomes" id="UP000621436"/>
    </source>
</evidence>
<dbReference type="PROSITE" id="PS01116">
    <property type="entry name" value="XANTH_URACIL_PERMASE"/>
    <property type="match status" value="1"/>
</dbReference>
<dbReference type="NCBIfam" id="NF037981">
    <property type="entry name" value="NCS2_1"/>
    <property type="match status" value="1"/>
</dbReference>
<dbReference type="GO" id="GO:0005886">
    <property type="term" value="C:plasma membrane"/>
    <property type="evidence" value="ECO:0007669"/>
    <property type="project" value="UniProtKB-SubCell"/>
</dbReference>
<dbReference type="NCBIfam" id="TIGR00801">
    <property type="entry name" value="ncs2"/>
    <property type="match status" value="1"/>
</dbReference>
<feature type="transmembrane region" description="Helical" evidence="8">
    <location>
        <begin position="172"/>
        <end position="191"/>
    </location>
</feature>
<evidence type="ECO:0000256" key="3">
    <source>
        <dbReference type="ARBA" id="ARBA00022448"/>
    </source>
</evidence>
<keyword evidence="7 8" id="KW-0472">Membrane</keyword>
<comment type="subcellular location">
    <subcellularLocation>
        <location evidence="1">Cell membrane</location>
        <topology evidence="1">Multi-pass membrane protein</topology>
    </subcellularLocation>
</comment>
<protein>
    <submittedName>
        <fullName evidence="9">Purine permease</fullName>
    </submittedName>
</protein>
<dbReference type="PANTHER" id="PTHR42810">
    <property type="entry name" value="PURINE PERMEASE C1399.01C-RELATED"/>
    <property type="match status" value="1"/>
</dbReference>
<dbReference type="Pfam" id="PF00860">
    <property type="entry name" value="Xan_ur_permease"/>
    <property type="match status" value="1"/>
</dbReference>
<feature type="transmembrane region" description="Helical" evidence="8">
    <location>
        <begin position="416"/>
        <end position="436"/>
    </location>
</feature>
<feature type="transmembrane region" description="Helical" evidence="8">
    <location>
        <begin position="238"/>
        <end position="258"/>
    </location>
</feature>
<feature type="transmembrane region" description="Helical" evidence="8">
    <location>
        <begin position="357"/>
        <end position="378"/>
    </location>
</feature>
<reference evidence="9" key="1">
    <citation type="submission" date="2020-11" db="EMBL/GenBank/DDBJ databases">
        <title>Halonatronomonas betainensis gen. nov., sp. nov. a novel haloalkaliphilic representative of the family Halanaerobiacae capable of betaine degradation.</title>
        <authorList>
            <person name="Boltyanskaya Y."/>
            <person name="Kevbrin V."/>
            <person name="Detkova E."/>
            <person name="Grouzdev D.S."/>
            <person name="Koziaeva V."/>
            <person name="Zhilina T."/>
        </authorList>
    </citation>
    <scope>NUCLEOTIDE SEQUENCE</scope>
    <source>
        <strain evidence="9">Z-7014</strain>
    </source>
</reference>